<dbReference type="Proteomes" id="UP000033695">
    <property type="component" value="Unassembled WGS sequence"/>
</dbReference>
<dbReference type="Pfam" id="PF01061">
    <property type="entry name" value="ABC2_membrane"/>
    <property type="match status" value="1"/>
</dbReference>
<accession>A0A0F4KV52</accession>
<dbReference type="GO" id="GO:0140359">
    <property type="term" value="F:ABC-type transporter activity"/>
    <property type="evidence" value="ECO:0007669"/>
    <property type="project" value="InterPro"/>
</dbReference>
<comment type="subcellular location">
    <subcellularLocation>
        <location evidence="1">Membrane</location>
        <topology evidence="1">Multi-pass membrane protein</topology>
    </subcellularLocation>
</comment>
<evidence type="ECO:0000259" key="6">
    <source>
        <dbReference type="Pfam" id="PF01061"/>
    </source>
</evidence>
<keyword evidence="3 5" id="KW-1133">Transmembrane helix</keyword>
<dbReference type="STRING" id="1218508.JG29_05420"/>
<keyword evidence="8" id="KW-1185">Reference proteome</keyword>
<feature type="transmembrane region" description="Helical" evidence="5">
    <location>
        <begin position="112"/>
        <end position="145"/>
    </location>
</feature>
<feature type="transmembrane region" description="Helical" evidence="5">
    <location>
        <begin position="62"/>
        <end position="85"/>
    </location>
</feature>
<dbReference type="InterPro" id="IPR013525">
    <property type="entry name" value="ABC2_TM"/>
</dbReference>
<evidence type="ECO:0000256" key="3">
    <source>
        <dbReference type="ARBA" id="ARBA00022989"/>
    </source>
</evidence>
<dbReference type="HOGENOM" id="CLU_079551_1_0_9"/>
<gene>
    <name evidence="7" type="primary">cylB</name>
    <name evidence="7" type="ORF">JG29_05420</name>
</gene>
<dbReference type="RefSeq" id="WP_045922403.1">
    <property type="nucleotide sequence ID" value="NZ_JAAEDY010000005.1"/>
</dbReference>
<feature type="transmembrane region" description="Helical" evidence="5">
    <location>
        <begin position="151"/>
        <end position="172"/>
    </location>
</feature>
<dbReference type="GO" id="GO:0016020">
    <property type="term" value="C:membrane"/>
    <property type="evidence" value="ECO:0007669"/>
    <property type="project" value="UniProtKB-SubCell"/>
</dbReference>
<protein>
    <submittedName>
        <fullName evidence="7">ABC superfamily ATP binding cassette transporter, permease protein</fullName>
    </submittedName>
</protein>
<reference evidence="7 8" key="1">
    <citation type="submission" date="2014-12" db="EMBL/GenBank/DDBJ databases">
        <title>Comparative genomics of the lactic acid bacteria isolated from the honey bee gut.</title>
        <authorList>
            <person name="Ellegaard K.M."/>
            <person name="Tamarit D."/>
            <person name="Javelind E."/>
            <person name="Olofsson T."/>
            <person name="Andersson S.G."/>
            <person name="Vasquez A."/>
        </authorList>
    </citation>
    <scope>NUCLEOTIDE SEQUENCE [LARGE SCALE GENOMIC DNA]</scope>
    <source>
        <strain evidence="7 8">Hon2</strain>
    </source>
</reference>
<evidence type="ECO:0000256" key="2">
    <source>
        <dbReference type="ARBA" id="ARBA00022692"/>
    </source>
</evidence>
<dbReference type="PATRIC" id="fig|1218508.4.peg.556"/>
<evidence type="ECO:0000313" key="7">
    <source>
        <dbReference type="EMBL" id="KJY49096.1"/>
    </source>
</evidence>
<keyword evidence="4 5" id="KW-0472">Membrane</keyword>
<sequence length="296" mass="32825">MLALIKRNMKVFVRDRMAFFLSLLSVLILLILYKVFLGQMQIDGIKAAMNVKNAPSNVVTMVNYWLIAGLVTITSMSATLGAYGVSVDDRQHHRVDDFMLTLLSPIKIEISYMIAAILIGSLITFMLYAISIVVLIGGTGLLIGWTTTLKVMLLIIVSSTLSLLIVYPIMYLIRTNSQFASFSTIIGTAIGFLTGVYISIGSVSTSIKNIITWFPLTPINSAIKQLIMKNSLSEVFKNAPNQIRTNYEIDYGVLLRFPNGTHFTNMTILEYMGILIAALIVLDVIITKLVKINGRR</sequence>
<evidence type="ECO:0000256" key="5">
    <source>
        <dbReference type="SAM" id="Phobius"/>
    </source>
</evidence>
<keyword evidence="2 5" id="KW-0812">Transmembrane</keyword>
<dbReference type="InterPro" id="IPR051784">
    <property type="entry name" value="Nod_factor_ABC_transporter"/>
</dbReference>
<dbReference type="AlphaFoldDB" id="A0A0F4KV52"/>
<dbReference type="PANTHER" id="PTHR43229:SF2">
    <property type="entry name" value="NODULATION PROTEIN J"/>
    <property type="match status" value="1"/>
</dbReference>
<evidence type="ECO:0000256" key="4">
    <source>
        <dbReference type="ARBA" id="ARBA00023136"/>
    </source>
</evidence>
<proteinExistence type="predicted"/>
<feature type="domain" description="ABC-2 type transporter transmembrane" evidence="6">
    <location>
        <begin position="2"/>
        <end position="224"/>
    </location>
</feature>
<dbReference type="EMBL" id="JXBZ01000005">
    <property type="protein sequence ID" value="KJY49096.1"/>
    <property type="molecule type" value="Genomic_DNA"/>
</dbReference>
<evidence type="ECO:0000313" key="8">
    <source>
        <dbReference type="Proteomes" id="UP000033695"/>
    </source>
</evidence>
<feature type="transmembrane region" description="Helical" evidence="5">
    <location>
        <begin position="179"/>
        <end position="200"/>
    </location>
</feature>
<organism evidence="7 8">
    <name type="scientific">Bombilactobacillus mellis</name>
    <dbReference type="NCBI Taxonomy" id="1218508"/>
    <lineage>
        <taxon>Bacteria</taxon>
        <taxon>Bacillati</taxon>
        <taxon>Bacillota</taxon>
        <taxon>Bacilli</taxon>
        <taxon>Lactobacillales</taxon>
        <taxon>Lactobacillaceae</taxon>
        <taxon>Bombilactobacillus</taxon>
    </lineage>
</organism>
<dbReference type="PANTHER" id="PTHR43229">
    <property type="entry name" value="NODULATION PROTEIN J"/>
    <property type="match status" value="1"/>
</dbReference>
<evidence type="ECO:0000256" key="1">
    <source>
        <dbReference type="ARBA" id="ARBA00004141"/>
    </source>
</evidence>
<comment type="caution">
    <text evidence="7">The sequence shown here is derived from an EMBL/GenBank/DDBJ whole genome shotgun (WGS) entry which is preliminary data.</text>
</comment>
<name>A0A0F4KV52_9LACO</name>
<feature type="transmembrane region" description="Helical" evidence="5">
    <location>
        <begin position="268"/>
        <end position="290"/>
    </location>
</feature>